<evidence type="ECO:0000256" key="3">
    <source>
        <dbReference type="ARBA" id="ARBA00022989"/>
    </source>
</evidence>
<comment type="subcellular location">
    <subcellularLocation>
        <location evidence="1">Membrane</location>
        <topology evidence="1">Multi-pass membrane protein</topology>
    </subcellularLocation>
</comment>
<keyword evidence="3 5" id="KW-1133">Transmembrane helix</keyword>
<feature type="transmembrane region" description="Helical" evidence="5">
    <location>
        <begin position="216"/>
        <end position="235"/>
    </location>
</feature>
<protein>
    <recommendedName>
        <fullName evidence="6">EamA domain-containing protein</fullName>
    </recommendedName>
</protein>
<feature type="transmembrane region" description="Helical" evidence="5">
    <location>
        <begin position="37"/>
        <end position="57"/>
    </location>
</feature>
<feature type="transmembrane region" description="Helical" evidence="5">
    <location>
        <begin position="7"/>
        <end position="31"/>
    </location>
</feature>
<feature type="transmembrane region" description="Helical" evidence="5">
    <location>
        <begin position="180"/>
        <end position="204"/>
    </location>
</feature>
<dbReference type="PANTHER" id="PTHR32322:SF9">
    <property type="entry name" value="AMINO-ACID METABOLITE EFFLUX PUMP-RELATED"/>
    <property type="match status" value="1"/>
</dbReference>
<feature type="transmembrane region" description="Helical" evidence="5">
    <location>
        <begin position="272"/>
        <end position="290"/>
    </location>
</feature>
<dbReference type="PANTHER" id="PTHR32322">
    <property type="entry name" value="INNER MEMBRANE TRANSPORTER"/>
    <property type="match status" value="1"/>
</dbReference>
<reference evidence="7 8" key="1">
    <citation type="submission" date="2016-07" db="EMBL/GenBank/DDBJ databases">
        <authorList>
            <person name="Lefevre C.T."/>
        </authorList>
    </citation>
    <scope>NUCLEOTIDE SEQUENCE [LARGE SCALE GENOMIC DNA]</scope>
    <source>
        <strain evidence="7">PR1</strain>
    </source>
</reference>
<dbReference type="InterPro" id="IPR000620">
    <property type="entry name" value="EamA_dom"/>
</dbReference>
<evidence type="ECO:0000256" key="2">
    <source>
        <dbReference type="ARBA" id="ARBA00022692"/>
    </source>
</evidence>
<keyword evidence="8" id="KW-1185">Reference proteome</keyword>
<evidence type="ECO:0000256" key="4">
    <source>
        <dbReference type="ARBA" id="ARBA00023136"/>
    </source>
</evidence>
<dbReference type="AlphaFoldDB" id="A0A1C3REV0"/>
<feature type="transmembrane region" description="Helical" evidence="5">
    <location>
        <begin position="126"/>
        <end position="148"/>
    </location>
</feature>
<dbReference type="InterPro" id="IPR050638">
    <property type="entry name" value="AA-Vitamin_Transporters"/>
</dbReference>
<organism evidence="7 8">
    <name type="scientific">Candidatus Terasakiella magnetica</name>
    <dbReference type="NCBI Taxonomy" id="1867952"/>
    <lineage>
        <taxon>Bacteria</taxon>
        <taxon>Pseudomonadati</taxon>
        <taxon>Pseudomonadota</taxon>
        <taxon>Alphaproteobacteria</taxon>
        <taxon>Rhodospirillales</taxon>
        <taxon>Terasakiellaceae</taxon>
        <taxon>Terasakiella</taxon>
    </lineage>
</organism>
<dbReference type="RefSeq" id="WP_069186515.1">
    <property type="nucleotide sequence ID" value="NZ_FLYE01000005.1"/>
</dbReference>
<dbReference type="GO" id="GO:0016020">
    <property type="term" value="C:membrane"/>
    <property type="evidence" value="ECO:0007669"/>
    <property type="project" value="UniProtKB-SubCell"/>
</dbReference>
<feature type="transmembrane region" description="Helical" evidence="5">
    <location>
        <begin position="154"/>
        <end position="173"/>
    </location>
</feature>
<gene>
    <name evidence="7" type="ORF">MTBPR1_130006</name>
</gene>
<feature type="transmembrane region" description="Helical" evidence="5">
    <location>
        <begin position="69"/>
        <end position="90"/>
    </location>
</feature>
<dbReference type="SUPFAM" id="SSF103481">
    <property type="entry name" value="Multidrug resistance efflux transporter EmrE"/>
    <property type="match status" value="2"/>
</dbReference>
<proteinExistence type="predicted"/>
<keyword evidence="2 5" id="KW-0812">Transmembrane</keyword>
<evidence type="ECO:0000256" key="1">
    <source>
        <dbReference type="ARBA" id="ARBA00004141"/>
    </source>
</evidence>
<evidence type="ECO:0000259" key="6">
    <source>
        <dbReference type="Pfam" id="PF00892"/>
    </source>
</evidence>
<feature type="transmembrane region" description="Helical" evidence="5">
    <location>
        <begin position="247"/>
        <end position="266"/>
    </location>
</feature>
<evidence type="ECO:0000313" key="8">
    <source>
        <dbReference type="Proteomes" id="UP000231658"/>
    </source>
</evidence>
<accession>A0A1C3REV0</accession>
<dbReference type="EMBL" id="FLYE01000005">
    <property type="protein sequence ID" value="SCA55810.1"/>
    <property type="molecule type" value="Genomic_DNA"/>
</dbReference>
<evidence type="ECO:0000256" key="5">
    <source>
        <dbReference type="SAM" id="Phobius"/>
    </source>
</evidence>
<dbReference type="STRING" id="1867952.MTBPR1_130006"/>
<dbReference type="Proteomes" id="UP000231658">
    <property type="component" value="Unassembled WGS sequence"/>
</dbReference>
<dbReference type="OrthoDB" id="9810556at2"/>
<evidence type="ECO:0000313" key="7">
    <source>
        <dbReference type="EMBL" id="SCA55810.1"/>
    </source>
</evidence>
<name>A0A1C3REV0_9PROT</name>
<sequence>MSKSLSISGFIMLVILAMIWGSSFTMIKIALEEVGPVSIAAARIALAAVVLSFIAIIRKESIPRERSVWIGLFWLAVLGNAAPFFLIGWGEHFVDGGMTAVLMSTIPLSVPIMAHFFTDDEKLSPYMVAGVCIGFAGLLVLVGPSVLYGLGQDLVAQGAIVSAALCYGGASIIARRLSHVPFMVVASGSMIIAAIMMVPASIIIDQPWTYSADVKHLGALIYLGLFPTALANILLLQVINTSGVSFLALNNYLVPVFGVGIAALALGEKVPTEMLSALGIIFVGIFVSNLKRKSG</sequence>
<dbReference type="Pfam" id="PF00892">
    <property type="entry name" value="EamA"/>
    <property type="match status" value="2"/>
</dbReference>
<dbReference type="InterPro" id="IPR037185">
    <property type="entry name" value="EmrE-like"/>
</dbReference>
<keyword evidence="4 5" id="KW-0472">Membrane</keyword>
<feature type="domain" description="EamA" evidence="6">
    <location>
        <begin position="160"/>
        <end position="289"/>
    </location>
</feature>
<feature type="domain" description="EamA" evidence="6">
    <location>
        <begin position="8"/>
        <end position="142"/>
    </location>
</feature>
<feature type="transmembrane region" description="Helical" evidence="5">
    <location>
        <begin position="96"/>
        <end position="114"/>
    </location>
</feature>